<dbReference type="AlphaFoldDB" id="A0A3D8IC40"/>
<dbReference type="OrthoDB" id="5334568at2"/>
<evidence type="ECO:0000313" key="1">
    <source>
        <dbReference type="EMBL" id="RDU62506.1"/>
    </source>
</evidence>
<evidence type="ECO:0008006" key="3">
    <source>
        <dbReference type="Google" id="ProtNLM"/>
    </source>
</evidence>
<comment type="caution">
    <text evidence="1">The sequence shown here is derived from an EMBL/GenBank/DDBJ whole genome shotgun (WGS) entry which is preliminary data.</text>
</comment>
<dbReference type="Proteomes" id="UP000256650">
    <property type="component" value="Unassembled WGS sequence"/>
</dbReference>
<dbReference type="Pfam" id="PF14559">
    <property type="entry name" value="TPR_19"/>
    <property type="match status" value="1"/>
</dbReference>
<gene>
    <name evidence="1" type="ORF">CQA43_06295</name>
</gene>
<organism evidence="1 2">
    <name type="scientific">Helicobacter ganmani</name>
    <dbReference type="NCBI Taxonomy" id="60246"/>
    <lineage>
        <taxon>Bacteria</taxon>
        <taxon>Pseudomonadati</taxon>
        <taxon>Campylobacterota</taxon>
        <taxon>Epsilonproteobacteria</taxon>
        <taxon>Campylobacterales</taxon>
        <taxon>Helicobacteraceae</taxon>
        <taxon>Helicobacter</taxon>
    </lineage>
</organism>
<accession>A0A3D8IC40</accession>
<reference evidence="1 2" key="1">
    <citation type="submission" date="2018-04" db="EMBL/GenBank/DDBJ databases">
        <title>Novel Campyloabacter and Helicobacter Species and Strains.</title>
        <authorList>
            <person name="Mannion A.J."/>
            <person name="Shen Z."/>
            <person name="Fox J.G."/>
        </authorList>
    </citation>
    <scope>NUCLEOTIDE SEQUENCE [LARGE SCALE GENOMIC DNA]</scope>
    <source>
        <strain evidence="1 2">MIT 99-5101</strain>
    </source>
</reference>
<dbReference type="Gene3D" id="1.25.40.10">
    <property type="entry name" value="Tetratricopeptide repeat domain"/>
    <property type="match status" value="1"/>
</dbReference>
<keyword evidence="2" id="KW-1185">Reference proteome</keyword>
<proteinExistence type="predicted"/>
<protein>
    <recommendedName>
        <fullName evidence="3">Tetratricopeptide repeat protein</fullName>
    </recommendedName>
</protein>
<dbReference type="SUPFAM" id="SSF48452">
    <property type="entry name" value="TPR-like"/>
    <property type="match status" value="1"/>
</dbReference>
<evidence type="ECO:0000313" key="2">
    <source>
        <dbReference type="Proteomes" id="UP000256650"/>
    </source>
</evidence>
<sequence length="83" mass="9747">MMKTLTLASIYEIQGHTYEAAEIYKTILEEDPNNAEAKIALKRLVSNRKNYGKASEDMLNLFIQMDSEVEFNEFERWLGQLWN</sequence>
<dbReference type="InterPro" id="IPR011990">
    <property type="entry name" value="TPR-like_helical_dom_sf"/>
</dbReference>
<dbReference type="EMBL" id="NXLS01000006">
    <property type="protein sequence ID" value="RDU62506.1"/>
    <property type="molecule type" value="Genomic_DNA"/>
</dbReference>
<name>A0A3D8IC40_9HELI</name>